<gene>
    <name evidence="1" type="ORF">Q604_UNBC00825G0001</name>
</gene>
<organism evidence="1">
    <name type="scientific">human gut metagenome</name>
    <dbReference type="NCBI Taxonomy" id="408170"/>
    <lineage>
        <taxon>unclassified sequences</taxon>
        <taxon>metagenomes</taxon>
        <taxon>organismal metagenomes</taxon>
    </lineage>
</organism>
<protein>
    <submittedName>
        <fullName evidence="1">Uncharacterized protein</fullName>
    </submittedName>
</protein>
<comment type="caution">
    <text evidence="1">The sequence shown here is derived from an EMBL/GenBank/DDBJ whole genome shotgun (WGS) entry which is preliminary data.</text>
</comment>
<proteinExistence type="predicted"/>
<evidence type="ECO:0000313" key="1">
    <source>
        <dbReference type="EMBL" id="ETJ45171.1"/>
    </source>
</evidence>
<dbReference type="EMBL" id="AZMM01000825">
    <property type="protein sequence ID" value="ETJ45171.1"/>
    <property type="molecule type" value="Genomic_DNA"/>
</dbReference>
<feature type="non-terminal residue" evidence="1">
    <location>
        <position position="1"/>
    </location>
</feature>
<dbReference type="AlphaFoldDB" id="W1YS62"/>
<name>W1YS62_9ZZZZ</name>
<accession>W1YS62</accession>
<sequence length="83" mass="9501">YSQYKPQDNPALLPTERSIGFYYLPKGEADKTKAKYLISFRFKAKNDWKETMLTGIGSTGADTSAVERDFVKVLDHMIYHAVH</sequence>
<reference evidence="1" key="1">
    <citation type="submission" date="2013-12" db="EMBL/GenBank/DDBJ databases">
        <title>A Varibaculum cambriense genome reconstructed from a premature infant gut community with otherwise low bacterial novelty that shifts toward anaerobic metabolism during the third week of life.</title>
        <authorList>
            <person name="Brown C.T."/>
            <person name="Sharon I."/>
            <person name="Thomas B.C."/>
            <person name="Castelle C.J."/>
            <person name="Morowitz M.J."/>
            <person name="Banfield J.F."/>
        </authorList>
    </citation>
    <scope>NUCLEOTIDE SEQUENCE</scope>
</reference>